<dbReference type="HAMAP" id="MF_00653">
    <property type="entry name" value="PQQ_syn_PqqB"/>
    <property type="match status" value="1"/>
</dbReference>
<dbReference type="PANTHER" id="PTHR42663:SF7">
    <property type="entry name" value="COENZYME PQQ SYNTHESIS PROTEIN B"/>
    <property type="match status" value="1"/>
</dbReference>
<evidence type="ECO:0000256" key="2">
    <source>
        <dbReference type="ARBA" id="ARBA00008481"/>
    </source>
</evidence>
<dbReference type="InterPro" id="IPR001279">
    <property type="entry name" value="Metallo-B-lactamas"/>
</dbReference>
<evidence type="ECO:0000313" key="8">
    <source>
        <dbReference type="EMBL" id="XAE45078.1"/>
    </source>
</evidence>
<accession>A0ABZ3DBD2</accession>
<dbReference type="Gene3D" id="3.60.15.10">
    <property type="entry name" value="Ribonuclease Z/Hydroxyacylglutathione hydrolase-like"/>
    <property type="match status" value="1"/>
</dbReference>
<evidence type="ECO:0000259" key="7">
    <source>
        <dbReference type="Pfam" id="PF12706"/>
    </source>
</evidence>
<dbReference type="InterPro" id="IPR036866">
    <property type="entry name" value="RibonucZ/Hydroxyglut_hydro"/>
</dbReference>
<gene>
    <name evidence="6 8" type="primary">pqqB</name>
    <name evidence="8" type="ORF">AAC691_14490</name>
</gene>
<dbReference type="RefSeq" id="WP_342630230.1">
    <property type="nucleotide sequence ID" value="NZ_CP152276.1"/>
</dbReference>
<dbReference type="InterPro" id="IPR011842">
    <property type="entry name" value="PQQ_synth_PqqB"/>
</dbReference>
<dbReference type="Pfam" id="PF12706">
    <property type="entry name" value="Lactamase_B_2"/>
    <property type="match status" value="1"/>
</dbReference>
<evidence type="ECO:0000256" key="6">
    <source>
        <dbReference type="HAMAP-Rule" id="MF_00653"/>
    </source>
</evidence>
<name>A0ABZ3DBD2_9PROT</name>
<evidence type="ECO:0000256" key="3">
    <source>
        <dbReference type="ARBA" id="ARBA00015084"/>
    </source>
</evidence>
<dbReference type="CDD" id="cd16274">
    <property type="entry name" value="PQQB-like_MBL-fold"/>
    <property type="match status" value="1"/>
</dbReference>
<comment type="function">
    <text evidence="6">May be involved in the transport of PQQ or its precursor to the periplasm.</text>
</comment>
<dbReference type="EMBL" id="CP152276">
    <property type="protein sequence ID" value="XAE45078.1"/>
    <property type="molecule type" value="Genomic_DNA"/>
</dbReference>
<dbReference type="PANTHER" id="PTHR42663">
    <property type="entry name" value="HYDROLASE C777.06C-RELATED-RELATED"/>
    <property type="match status" value="1"/>
</dbReference>
<comment type="pathway">
    <text evidence="1 6">Cofactor biosynthesis; pyrroloquinoline quinone biosynthesis.</text>
</comment>
<dbReference type="Proteomes" id="UP001449795">
    <property type="component" value="Chromosome"/>
</dbReference>
<dbReference type="SUPFAM" id="SSF56281">
    <property type="entry name" value="Metallo-hydrolase/oxidoreductase"/>
    <property type="match status" value="1"/>
</dbReference>
<evidence type="ECO:0000256" key="1">
    <source>
        <dbReference type="ARBA" id="ARBA00004886"/>
    </source>
</evidence>
<keyword evidence="5 6" id="KW-0884">PQQ biosynthesis</keyword>
<feature type="domain" description="Metallo-beta-lactamase" evidence="7">
    <location>
        <begin position="51"/>
        <end position="274"/>
    </location>
</feature>
<protein>
    <recommendedName>
        <fullName evidence="3 6">Coenzyme PQQ synthesis protein B</fullName>
    </recommendedName>
    <alternativeName>
        <fullName evidence="6">Pyrroloquinoline quinone biosynthesis protein B</fullName>
    </alternativeName>
</protein>
<keyword evidence="9" id="KW-1185">Reference proteome</keyword>
<reference evidence="8 9" key="1">
    <citation type="submission" date="2024-04" db="EMBL/GenBank/DDBJ databases">
        <title>Complete genome sequence of Nguyenibacter vanlangesis HBCM-1154, a strain capable of nitrogen fixation, IAA production, and phosphorus solubilization isolated from sugarcane soil.</title>
        <authorList>
            <person name="MY HANH P."/>
        </authorList>
    </citation>
    <scope>NUCLEOTIDE SEQUENCE [LARGE SCALE GENOMIC DNA]</scope>
    <source>
        <strain evidence="8 9">HBCM 1154</strain>
    </source>
</reference>
<evidence type="ECO:0000256" key="4">
    <source>
        <dbReference type="ARBA" id="ARBA00022448"/>
    </source>
</evidence>
<proteinExistence type="inferred from homology"/>
<comment type="similarity">
    <text evidence="2 6">Belongs to the PqqB family.</text>
</comment>
<dbReference type="NCBIfam" id="TIGR02108">
    <property type="entry name" value="PQQ_syn_pqqB"/>
    <property type="match status" value="1"/>
</dbReference>
<evidence type="ECO:0000313" key="9">
    <source>
        <dbReference type="Proteomes" id="UP001449795"/>
    </source>
</evidence>
<organism evidence="8 9">
    <name type="scientific">Nguyenibacter vanlangensis</name>
    <dbReference type="NCBI Taxonomy" id="1216886"/>
    <lineage>
        <taxon>Bacteria</taxon>
        <taxon>Pseudomonadati</taxon>
        <taxon>Pseudomonadota</taxon>
        <taxon>Alphaproteobacteria</taxon>
        <taxon>Acetobacterales</taxon>
        <taxon>Acetobacteraceae</taxon>
        <taxon>Nguyenibacter</taxon>
    </lineage>
</organism>
<keyword evidence="4 6" id="KW-0813">Transport</keyword>
<evidence type="ECO:0000256" key="5">
    <source>
        <dbReference type="ARBA" id="ARBA00022905"/>
    </source>
</evidence>
<sequence length="307" mass="32197">MIDIIVLGAAAGGGFPQWNSNAPSCRRARAGDPAALPRTQASIAVSGDGTHWFIVNASPDLRQQIGRTEALHPNHGLRSTPIAGVVLTGGEVDTITGLLTLRERQPFTLLATAPVLALLDANPIFEALDRTIIPRRALALDAPTALALPDGAAAGLTVTAFAVPGKVPLYAESGPDPAAIVENGETIGLAISDGTRQALFIPGCARMTDSLRARLRGADLVFFDGTLWTDDEMLRAGVGQKTGRRMGHMSVSGPDGTIAAFAALGVRRKILIHINNTNPILLDDSAEHQAARDAGWDIAFDGMRIQA</sequence>